<name>A0A6J5MXK4_9CAUD</name>
<feature type="region of interest" description="Disordered" evidence="1">
    <location>
        <begin position="89"/>
        <end position="121"/>
    </location>
</feature>
<accession>A0A6J5MXK4</accession>
<reference evidence="2" key="1">
    <citation type="submission" date="2020-04" db="EMBL/GenBank/DDBJ databases">
        <authorList>
            <person name="Chiriac C."/>
            <person name="Salcher M."/>
            <person name="Ghai R."/>
            <person name="Kavagutti S V."/>
        </authorList>
    </citation>
    <scope>NUCLEOTIDE SEQUENCE</scope>
</reference>
<gene>
    <name evidence="2" type="ORF">UFOVP577_21</name>
</gene>
<protein>
    <submittedName>
        <fullName evidence="2">Uncharacterized protein</fullName>
    </submittedName>
</protein>
<proteinExistence type="predicted"/>
<dbReference type="Gene3D" id="1.10.10.10">
    <property type="entry name" value="Winged helix-like DNA-binding domain superfamily/Winged helix DNA-binding domain"/>
    <property type="match status" value="1"/>
</dbReference>
<dbReference type="InterPro" id="IPR036390">
    <property type="entry name" value="WH_DNA-bd_sf"/>
</dbReference>
<sequence>MTPLHKKILDVMFALREKGETMTTGSIAEAFGVTRATMGWNLQSMYERNLVTKMGLLTQWYSTNARNKQMMWNVNMPYLRLLEKREIESAKESSRPPQIMFKLPPKKGTKRVSDQQVRNTV</sequence>
<evidence type="ECO:0000256" key="1">
    <source>
        <dbReference type="SAM" id="MobiDB-lite"/>
    </source>
</evidence>
<dbReference type="InterPro" id="IPR036388">
    <property type="entry name" value="WH-like_DNA-bd_sf"/>
</dbReference>
<dbReference type="SUPFAM" id="SSF46785">
    <property type="entry name" value="Winged helix' DNA-binding domain"/>
    <property type="match status" value="1"/>
</dbReference>
<dbReference type="EMBL" id="LR796547">
    <property type="protein sequence ID" value="CAB4150677.1"/>
    <property type="molecule type" value="Genomic_DNA"/>
</dbReference>
<evidence type="ECO:0000313" key="2">
    <source>
        <dbReference type="EMBL" id="CAB4150677.1"/>
    </source>
</evidence>
<organism evidence="2">
    <name type="scientific">uncultured Caudovirales phage</name>
    <dbReference type="NCBI Taxonomy" id="2100421"/>
    <lineage>
        <taxon>Viruses</taxon>
        <taxon>Duplodnaviria</taxon>
        <taxon>Heunggongvirae</taxon>
        <taxon>Uroviricota</taxon>
        <taxon>Caudoviricetes</taxon>
        <taxon>Peduoviridae</taxon>
        <taxon>Maltschvirus</taxon>
        <taxon>Maltschvirus maltsch</taxon>
    </lineage>
</organism>